<keyword evidence="3" id="KW-1185">Reference proteome</keyword>
<feature type="domain" description="Anti-bacteriophage protein A/HamA C-terminal" evidence="1">
    <location>
        <begin position="16"/>
        <end position="297"/>
    </location>
</feature>
<accession>A0A1T4XDI9</accession>
<name>A0A1T4XDI9_9CLOT</name>
<sequence>MRQFPDLRNWFDISEYYEHNKCRTITLLWKDDLEEDDIQRFVVEFAKLICRLRCNGELIFEDNGEDLCYKFQQAIDNGVELEEEEKEYLAKYIFFDGIISQTKYNETKDYIESIDRDLFNGYFGEVLFYIIREQCLEDEKIMIEPSRPKTNSKQPGLDYVEIRKNEDDYYFIIGEIKTTDKTIGSYPDEIIDFLINRPVHLIHQEINAFKERTKYSGPEDLKNFISKMPIYFMSKNPTTHKRFAGVINYGRNSPPQQTVFQNFRTKCATHLYDSSECRRVKLIGIKGIQNIKERVLEVIWKNL</sequence>
<evidence type="ECO:0000313" key="3">
    <source>
        <dbReference type="Proteomes" id="UP000190105"/>
    </source>
</evidence>
<dbReference type="InterPro" id="IPR014976">
    <property type="entry name" value="AbpA_HamA_C"/>
</dbReference>
<dbReference type="Proteomes" id="UP000190105">
    <property type="component" value="Unassembled WGS sequence"/>
</dbReference>
<dbReference type="EMBL" id="FUYH01000008">
    <property type="protein sequence ID" value="SKA87624.1"/>
    <property type="molecule type" value="Genomic_DNA"/>
</dbReference>
<proteinExistence type="predicted"/>
<evidence type="ECO:0000313" key="2">
    <source>
        <dbReference type="EMBL" id="SKA87624.1"/>
    </source>
</evidence>
<evidence type="ECO:0000259" key="1">
    <source>
        <dbReference type="Pfam" id="PF08878"/>
    </source>
</evidence>
<dbReference type="AlphaFoldDB" id="A0A1T4XDI9"/>
<dbReference type="RefSeq" id="WP_078696344.1">
    <property type="nucleotide sequence ID" value="NZ_FUYH01000008.1"/>
</dbReference>
<dbReference type="OrthoDB" id="2082641at2"/>
<protein>
    <recommendedName>
        <fullName evidence="1">Anti-bacteriophage protein A/HamA C-terminal domain-containing protein</fullName>
    </recommendedName>
</protein>
<dbReference type="Pfam" id="PF08878">
    <property type="entry name" value="HamA"/>
    <property type="match status" value="1"/>
</dbReference>
<organism evidence="2 3">
    <name type="scientific">Caloramator quimbayensis</name>
    <dbReference type="NCBI Taxonomy" id="1147123"/>
    <lineage>
        <taxon>Bacteria</taxon>
        <taxon>Bacillati</taxon>
        <taxon>Bacillota</taxon>
        <taxon>Clostridia</taxon>
        <taxon>Eubacteriales</taxon>
        <taxon>Clostridiaceae</taxon>
        <taxon>Caloramator</taxon>
    </lineage>
</organism>
<gene>
    <name evidence="2" type="ORF">SAMN05443428_10834</name>
</gene>
<reference evidence="3" key="1">
    <citation type="submission" date="2017-02" db="EMBL/GenBank/DDBJ databases">
        <authorList>
            <person name="Varghese N."/>
            <person name="Submissions S."/>
        </authorList>
    </citation>
    <scope>NUCLEOTIDE SEQUENCE [LARGE SCALE GENOMIC DNA]</scope>
    <source>
        <strain evidence="3">USBA 833</strain>
    </source>
</reference>
<dbReference type="STRING" id="1147123.SAMN05443428_10834"/>